<reference evidence="2" key="1">
    <citation type="journal article" date="2017" name="Appl. Environ. Microbiol.">
        <title>Staphylococcus edaphicus sp. nov., isolated in Antarctica, harbours mecC gene and genomic islands with suspected role in adaptation to extreme environment.</title>
        <authorList>
            <person name="Pantucek R."/>
            <person name="Sedlacek I."/>
            <person name="Indrakova A."/>
            <person name="Vrbovska V."/>
            <person name="Maslanova I."/>
            <person name="Kovarovic V."/>
            <person name="Svec P."/>
            <person name="Kralova S."/>
            <person name="Kristofova L."/>
            <person name="Keklakova J."/>
            <person name="Petras P."/>
            <person name="Doskar J."/>
        </authorList>
    </citation>
    <scope>NUCLEOTIDE SEQUENCE</scope>
    <source>
        <strain evidence="2">CCM 8730</strain>
    </source>
</reference>
<keyword evidence="1" id="KW-0472">Membrane</keyword>
<evidence type="ECO:0000313" key="4">
    <source>
        <dbReference type="Proteomes" id="UP000223828"/>
    </source>
</evidence>
<dbReference type="AlphaFoldDB" id="A0A2C6WLN3"/>
<dbReference type="RefSeq" id="WP_099090914.1">
    <property type="nucleotide sequence ID" value="NZ_CP093217.1"/>
</dbReference>
<dbReference type="Proteomes" id="UP000223828">
    <property type="component" value="Unassembled WGS sequence"/>
</dbReference>
<sequence>MLKIHDATYIKRTLSFLATTLLIFIITFILAIIFSPSAETIKNIFNGIPKNVANAEGLQKVWEYILNNGFRVPFQMLILAIIPIPFLYYLNIISTTISPAIALGFAVNFDNYKGIMLTISAIPHFFIEILAFCFVASSLFKLNQSIIRKISNLLRKNKKQNLSIKLAITNLIKIYIFIALPLFIVAAFVENYLSKFIFDLLT</sequence>
<evidence type="ECO:0000256" key="1">
    <source>
        <dbReference type="SAM" id="Phobius"/>
    </source>
</evidence>
<feature type="transmembrane region" description="Helical" evidence="1">
    <location>
        <begin position="121"/>
        <end position="142"/>
    </location>
</feature>
<protein>
    <submittedName>
        <fullName evidence="3">Stage II sporulation protein M</fullName>
    </submittedName>
</protein>
<evidence type="ECO:0000313" key="2">
    <source>
        <dbReference type="EMBL" id="PHK49053.1"/>
    </source>
</evidence>
<dbReference type="EMBL" id="CP093217">
    <property type="protein sequence ID" value="UQW81381.1"/>
    <property type="molecule type" value="Genomic_DNA"/>
</dbReference>
<feature type="transmembrane region" description="Helical" evidence="1">
    <location>
        <begin position="86"/>
        <end position="109"/>
    </location>
</feature>
<reference evidence="4" key="2">
    <citation type="submission" date="2017-10" db="EMBL/GenBank/DDBJ databases">
        <title>Staphylococcus edaphicus sp. nov., isolated in Antarctica, harbouring mecC gene and genomic islands essential in adaptation to extreme environment.</title>
        <authorList>
            <person name="Pantucek R."/>
            <person name="Sedlacek I."/>
            <person name="Indrakova A."/>
            <person name="Vrbovska V."/>
            <person name="Maslanova I."/>
            <person name="Kovarovic V."/>
            <person name="Svec P."/>
            <person name="Kralova S."/>
            <person name="Kristofova L."/>
            <person name="Keklakova J."/>
            <person name="Petras P."/>
            <person name="Doskar J."/>
        </authorList>
    </citation>
    <scope>NUCLEOTIDE SEQUENCE [LARGE SCALE GENOMIC DNA]</scope>
    <source>
        <strain evidence="4">CCM 5085</strain>
    </source>
</reference>
<dbReference type="Pfam" id="PF01944">
    <property type="entry name" value="SpoIIM"/>
    <property type="match status" value="1"/>
</dbReference>
<gene>
    <name evidence="2" type="ORF">BTJ66_10545</name>
    <name evidence="3" type="ORF">MNY58_12600</name>
</gene>
<dbReference type="OrthoDB" id="2340020at2"/>
<organism evidence="2 4">
    <name type="scientific">Staphylococcus edaphicus</name>
    <dbReference type="NCBI Taxonomy" id="1955013"/>
    <lineage>
        <taxon>Bacteria</taxon>
        <taxon>Bacillati</taxon>
        <taxon>Bacillota</taxon>
        <taxon>Bacilli</taxon>
        <taxon>Bacillales</taxon>
        <taxon>Staphylococcaceae</taxon>
        <taxon>Staphylococcus</taxon>
    </lineage>
</organism>
<name>A0A2C6WLN3_9STAP</name>
<dbReference type="Proteomes" id="UP001056588">
    <property type="component" value="Chromosome"/>
</dbReference>
<keyword evidence="1" id="KW-0812">Transmembrane</keyword>
<keyword evidence="5" id="KW-1185">Reference proteome</keyword>
<feature type="transmembrane region" description="Helical" evidence="1">
    <location>
        <begin position="14"/>
        <end position="34"/>
    </location>
</feature>
<feature type="transmembrane region" description="Helical" evidence="1">
    <location>
        <begin position="162"/>
        <end position="189"/>
    </location>
</feature>
<reference evidence="3" key="4">
    <citation type="submission" date="2022-03" db="EMBL/GenBank/DDBJ databases">
        <title>Complete Genome Sequence of Staphylococcus edaphicus strain CCM 8731.</title>
        <authorList>
            <person name="Rimmer C.O."/>
            <person name="Thomas J.C."/>
        </authorList>
    </citation>
    <scope>NUCLEOTIDE SEQUENCE</scope>
    <source>
        <strain evidence="3">CCM 8731</strain>
    </source>
</reference>
<dbReference type="InterPro" id="IPR002798">
    <property type="entry name" value="SpoIIM-like"/>
</dbReference>
<proteinExistence type="predicted"/>
<reference evidence="2" key="3">
    <citation type="submission" date="2017-10" db="EMBL/GenBank/DDBJ databases">
        <authorList>
            <person name="Vrbovska V."/>
            <person name="Kovarovic V."/>
            <person name="Indrakova A."/>
        </authorList>
    </citation>
    <scope>NUCLEOTIDE SEQUENCE</scope>
    <source>
        <strain evidence="2">CCM 8730</strain>
    </source>
</reference>
<accession>A0A2C6WLN3</accession>
<dbReference type="EMBL" id="MRZN01000018">
    <property type="protein sequence ID" value="PHK49053.1"/>
    <property type="molecule type" value="Genomic_DNA"/>
</dbReference>
<evidence type="ECO:0000313" key="5">
    <source>
        <dbReference type="Proteomes" id="UP001056588"/>
    </source>
</evidence>
<evidence type="ECO:0000313" key="3">
    <source>
        <dbReference type="EMBL" id="UQW81381.1"/>
    </source>
</evidence>
<keyword evidence="1" id="KW-1133">Transmembrane helix</keyword>